<dbReference type="EMBL" id="MU267954">
    <property type="protein sequence ID" value="KAH7906962.1"/>
    <property type="molecule type" value="Genomic_DNA"/>
</dbReference>
<comment type="caution">
    <text evidence="1">The sequence shown here is derived from an EMBL/GenBank/DDBJ whole genome shotgun (WGS) entry which is preliminary data.</text>
</comment>
<keyword evidence="2" id="KW-1185">Reference proteome</keyword>
<accession>A0ACB8A2P0</accession>
<evidence type="ECO:0000313" key="2">
    <source>
        <dbReference type="Proteomes" id="UP000790377"/>
    </source>
</evidence>
<organism evidence="1 2">
    <name type="scientific">Hygrophoropsis aurantiaca</name>
    <dbReference type="NCBI Taxonomy" id="72124"/>
    <lineage>
        <taxon>Eukaryota</taxon>
        <taxon>Fungi</taxon>
        <taxon>Dikarya</taxon>
        <taxon>Basidiomycota</taxon>
        <taxon>Agaricomycotina</taxon>
        <taxon>Agaricomycetes</taxon>
        <taxon>Agaricomycetidae</taxon>
        <taxon>Boletales</taxon>
        <taxon>Coniophorineae</taxon>
        <taxon>Hygrophoropsidaceae</taxon>
        <taxon>Hygrophoropsis</taxon>
    </lineage>
</organism>
<sequence length="544" mass="60992">MHRCLKLQEILRIIFEYSLPVKKAGNGREVSKDTPSLARLARTCRTFQDPALDVLYAGLKSIEPLFLCIPDFIVTRESKIFDYTFEHEPSRQMTTEDWETFLRYSSRVRALGVANDGDEHPTLPVSLYEELCSKWDPSNPPFPRLRRLRWQELRPETFPLLRPSIHLDLPSLCPNLKKLFFFWTDEKNIPERPTLSIISDHLCADKWNELEAFGCGLELDQKARTALARMKSLQQLCLRMTSVHPHYDPGFPALRHLNLISDNLIPYIDFLRHSLTGDQILHSVRLVSTNMANSASWAEMIELLAKRCSPTGVTEIDISDYSFAPDYLGEPIQSDPIPISIAPLIFPCLTALVVQPSGLHVALNDDLVHSIASTCTLLKHLELGTRHQALDTPSTVTLKKGLGALIQNCRGLETLAIVLDARNTKVSDILPDEFTGSEIVFSNTLITSLDLGSSPIVTSDPLVPPSEDPVRGIATFIARILPNVADISSEAGTSQEARIYGTTWTKVAAIVKDIATRQRQETNGPENYESIWTTLFLPNSDIML</sequence>
<reference evidence="1" key="1">
    <citation type="journal article" date="2021" name="New Phytol.">
        <title>Evolutionary innovations through gain and loss of genes in the ectomycorrhizal Boletales.</title>
        <authorList>
            <person name="Wu G."/>
            <person name="Miyauchi S."/>
            <person name="Morin E."/>
            <person name="Kuo A."/>
            <person name="Drula E."/>
            <person name="Varga T."/>
            <person name="Kohler A."/>
            <person name="Feng B."/>
            <person name="Cao Y."/>
            <person name="Lipzen A."/>
            <person name="Daum C."/>
            <person name="Hundley H."/>
            <person name="Pangilinan J."/>
            <person name="Johnson J."/>
            <person name="Barry K."/>
            <person name="LaButti K."/>
            <person name="Ng V."/>
            <person name="Ahrendt S."/>
            <person name="Min B."/>
            <person name="Choi I.G."/>
            <person name="Park H."/>
            <person name="Plett J.M."/>
            <person name="Magnuson J."/>
            <person name="Spatafora J.W."/>
            <person name="Nagy L.G."/>
            <person name="Henrissat B."/>
            <person name="Grigoriev I.V."/>
            <person name="Yang Z.L."/>
            <person name="Xu J."/>
            <person name="Martin F.M."/>
        </authorList>
    </citation>
    <scope>NUCLEOTIDE SEQUENCE</scope>
    <source>
        <strain evidence="1">ATCC 28755</strain>
    </source>
</reference>
<dbReference type="Proteomes" id="UP000790377">
    <property type="component" value="Unassembled WGS sequence"/>
</dbReference>
<proteinExistence type="predicted"/>
<protein>
    <submittedName>
        <fullName evidence="1">Uncharacterized protein</fullName>
    </submittedName>
</protein>
<name>A0ACB8A2P0_9AGAM</name>
<evidence type="ECO:0000313" key="1">
    <source>
        <dbReference type="EMBL" id="KAH7906962.1"/>
    </source>
</evidence>
<gene>
    <name evidence="1" type="ORF">BJ138DRAFT_1161333</name>
</gene>